<dbReference type="Gene3D" id="4.10.910.10">
    <property type="entry name" value="30s ribosomal protein s13, domain 2"/>
    <property type="match status" value="1"/>
</dbReference>
<evidence type="ECO:0008006" key="8">
    <source>
        <dbReference type="Google" id="ProtNLM"/>
    </source>
</evidence>
<dbReference type="OMA" id="SYKGVRH"/>
<evidence type="ECO:0000256" key="3">
    <source>
        <dbReference type="ARBA" id="ARBA00023274"/>
    </source>
</evidence>
<dbReference type="FunCoup" id="L2GKS5">
    <property type="interactions" value="186"/>
</dbReference>
<dbReference type="HOGENOM" id="CLU_103849_0_1_1"/>
<evidence type="ECO:0000256" key="2">
    <source>
        <dbReference type="ARBA" id="ARBA00022980"/>
    </source>
</evidence>
<dbReference type="GO" id="GO:0003735">
    <property type="term" value="F:structural constituent of ribosome"/>
    <property type="evidence" value="ECO:0007669"/>
    <property type="project" value="InterPro"/>
</dbReference>
<dbReference type="InterPro" id="IPR010979">
    <property type="entry name" value="Ribosomal_uS13-like_H2TH"/>
</dbReference>
<gene>
    <name evidence="6" type="ORF">VICG_01472</name>
</gene>
<reference evidence="7" key="1">
    <citation type="submission" date="2011-05" db="EMBL/GenBank/DDBJ databases">
        <title>The genome sequence of Vittaforma corneae strain ATCC 50505.</title>
        <authorList>
            <consortium name="The Broad Institute Genome Sequencing Platform"/>
            <person name="Cuomo C."/>
            <person name="Didier E."/>
            <person name="Bowers L."/>
            <person name="Young S.K."/>
            <person name="Zeng Q."/>
            <person name="Gargeya S."/>
            <person name="Fitzgerald M."/>
            <person name="Haas B."/>
            <person name="Abouelleil A."/>
            <person name="Alvarado L."/>
            <person name="Arachchi H.M."/>
            <person name="Berlin A."/>
            <person name="Chapman S.B."/>
            <person name="Gearin G."/>
            <person name="Goldberg J."/>
            <person name="Griggs A."/>
            <person name="Gujja S."/>
            <person name="Hansen M."/>
            <person name="Heiman D."/>
            <person name="Howarth C."/>
            <person name="Larimer J."/>
            <person name="Lui A."/>
            <person name="MacDonald P.J.P."/>
            <person name="McCowen C."/>
            <person name="Montmayeur A."/>
            <person name="Murphy C."/>
            <person name="Neiman D."/>
            <person name="Pearson M."/>
            <person name="Priest M."/>
            <person name="Roberts A."/>
            <person name="Saif S."/>
            <person name="Shea T."/>
            <person name="Sisk P."/>
            <person name="Stolte C."/>
            <person name="Sykes S."/>
            <person name="Wortman J."/>
            <person name="Nusbaum C."/>
            <person name="Birren B."/>
        </authorList>
    </citation>
    <scope>NUCLEOTIDE SEQUENCE [LARGE SCALE GENOMIC DNA]</scope>
    <source>
        <strain evidence="7">ATCC 50505</strain>
    </source>
</reference>
<dbReference type="InterPro" id="IPR001892">
    <property type="entry name" value="Ribosomal_uS13"/>
</dbReference>
<dbReference type="RefSeq" id="XP_007604918.1">
    <property type="nucleotide sequence ID" value="XM_007604856.1"/>
</dbReference>
<dbReference type="GO" id="GO:0015935">
    <property type="term" value="C:small ribosomal subunit"/>
    <property type="evidence" value="ECO:0007669"/>
    <property type="project" value="TreeGrafter"/>
</dbReference>
<dbReference type="Proteomes" id="UP000011082">
    <property type="component" value="Unassembled WGS sequence"/>
</dbReference>
<dbReference type="SUPFAM" id="SSF46946">
    <property type="entry name" value="S13-like H2TH domain"/>
    <property type="match status" value="1"/>
</dbReference>
<feature type="compositionally biased region" description="Basic residues" evidence="5">
    <location>
        <begin position="137"/>
        <end position="157"/>
    </location>
</feature>
<proteinExistence type="inferred from homology"/>
<dbReference type="PANTHER" id="PTHR10871:SF3">
    <property type="entry name" value="SMALL RIBOSOMAL SUBUNIT PROTEIN US13"/>
    <property type="match status" value="1"/>
</dbReference>
<dbReference type="GeneID" id="19882183"/>
<keyword evidence="2 4" id="KW-0689">Ribosomal protein</keyword>
<evidence type="ECO:0000313" key="7">
    <source>
        <dbReference type="Proteomes" id="UP000011082"/>
    </source>
</evidence>
<dbReference type="EMBL" id="JH370143">
    <property type="protein sequence ID" value="ELA41488.1"/>
    <property type="molecule type" value="Genomic_DNA"/>
</dbReference>
<dbReference type="OrthoDB" id="1702480at2759"/>
<dbReference type="VEuPathDB" id="MicrosporidiaDB:VICG_01472"/>
<sequence length="157" mass="17407">MASTKAAQFNPEEIQHIIRLYNTNIDGTKKIPYALTAIKGIGMRFGKTVVSRAGVSLQKRAGELTQEEIAKIQEVINDPKAFGIPGYMLNHQKDVVDGLDSQLVGIKLDGDLRMRIEKGKKIREIRMLRLAAGLKVRGQRTKSNGRKSKALGAPKRK</sequence>
<keyword evidence="7" id="KW-1185">Reference proteome</keyword>
<dbReference type="STRING" id="993615.L2GKS5"/>
<dbReference type="PIRSF" id="PIRSF002134">
    <property type="entry name" value="Ribosomal_S13"/>
    <property type="match status" value="1"/>
</dbReference>
<dbReference type="InterPro" id="IPR027437">
    <property type="entry name" value="Rbsml_uS13_C"/>
</dbReference>
<evidence type="ECO:0000313" key="6">
    <source>
        <dbReference type="EMBL" id="ELA41488.1"/>
    </source>
</evidence>
<comment type="similarity">
    <text evidence="1 4">Belongs to the universal ribosomal protein uS13 family.</text>
</comment>
<dbReference type="AlphaFoldDB" id="L2GKS5"/>
<feature type="region of interest" description="Disordered" evidence="5">
    <location>
        <begin position="136"/>
        <end position="157"/>
    </location>
</feature>
<evidence type="ECO:0000256" key="4">
    <source>
        <dbReference type="RuleBase" id="RU003830"/>
    </source>
</evidence>
<dbReference type="InParanoid" id="L2GKS5"/>
<protein>
    <recommendedName>
        <fullName evidence="8">30S ribosomal protein S13</fullName>
    </recommendedName>
</protein>
<dbReference type="PANTHER" id="PTHR10871">
    <property type="entry name" value="30S RIBOSOMAL PROTEIN S13/40S RIBOSOMAL PROTEIN S18"/>
    <property type="match status" value="1"/>
</dbReference>
<keyword evidence="3 4" id="KW-0687">Ribonucleoprotein</keyword>
<evidence type="ECO:0000256" key="5">
    <source>
        <dbReference type="SAM" id="MobiDB-lite"/>
    </source>
</evidence>
<name>L2GKS5_VITCO</name>
<dbReference type="GO" id="GO:0006412">
    <property type="term" value="P:translation"/>
    <property type="evidence" value="ECO:0007669"/>
    <property type="project" value="InterPro"/>
</dbReference>
<dbReference type="GO" id="GO:0003723">
    <property type="term" value="F:RNA binding"/>
    <property type="evidence" value="ECO:0007669"/>
    <property type="project" value="InterPro"/>
</dbReference>
<dbReference type="Pfam" id="PF00416">
    <property type="entry name" value="Ribosomal_S13"/>
    <property type="match status" value="1"/>
</dbReference>
<evidence type="ECO:0000256" key="1">
    <source>
        <dbReference type="ARBA" id="ARBA00008080"/>
    </source>
</evidence>
<organism evidence="6 7">
    <name type="scientific">Vittaforma corneae (strain ATCC 50505)</name>
    <name type="common">Microsporidian parasite</name>
    <name type="synonym">Nosema corneum</name>
    <dbReference type="NCBI Taxonomy" id="993615"/>
    <lineage>
        <taxon>Eukaryota</taxon>
        <taxon>Fungi</taxon>
        <taxon>Fungi incertae sedis</taxon>
        <taxon>Microsporidia</taxon>
        <taxon>Nosematidae</taxon>
        <taxon>Vittaforma</taxon>
    </lineage>
</organism>
<accession>L2GKS5</accession>
<dbReference type="FunFam" id="1.10.8.50:FF:000001">
    <property type="entry name" value="30S ribosomal protein S13"/>
    <property type="match status" value="1"/>
</dbReference>
<dbReference type="HAMAP" id="MF_01315">
    <property type="entry name" value="Ribosomal_uS13"/>
    <property type="match status" value="1"/>
</dbReference>
<dbReference type="GO" id="GO:0005829">
    <property type="term" value="C:cytosol"/>
    <property type="evidence" value="ECO:0007669"/>
    <property type="project" value="TreeGrafter"/>
</dbReference>
<dbReference type="Gene3D" id="1.10.8.50">
    <property type="match status" value="1"/>
</dbReference>
<dbReference type="PROSITE" id="PS50159">
    <property type="entry name" value="RIBOSOMAL_S13_2"/>
    <property type="match status" value="1"/>
</dbReference>